<comment type="caution">
    <text evidence="2">The sequence shown here is derived from an EMBL/GenBank/DDBJ whole genome shotgun (WGS) entry which is preliminary data.</text>
</comment>
<feature type="region of interest" description="Disordered" evidence="1">
    <location>
        <begin position="89"/>
        <end position="180"/>
    </location>
</feature>
<dbReference type="Proteomes" id="UP000636709">
    <property type="component" value="Unassembled WGS sequence"/>
</dbReference>
<sequence>MPTAGARPRGSASPPPPSPPSTPPSPPRAAAPTPRPPPSTSSPPSSRPPPRRCSATPLARARSAAYSPRLQLKALELCFAVSLDRLPSSPLLLPVQDGNENLEPPVAQLPDGRHSSAPQGQPAAQPRHLPLLHQPSANNPPTAVKVRPLPTSSSPSSDDPLRQPGLRRRRNSAAATSRLAILRPAPAHAPCSGRLPARARRRPGPAFLCSPFAGRHDAQGTLPRCCPPAGARPGGGQPPRIAEHPLPRPQPHAPSAGVPHPAAADFANTSPYRIIPVVPPPSTKRTSPPIILIPGIILSIGDLKDLVADDDADLQERGRRVVSEVTRLPGDAQSRPNALGHGLVGHLRDLPRLPLQVPAR</sequence>
<gene>
    <name evidence="2" type="ORF">HU200_030569</name>
</gene>
<feature type="region of interest" description="Disordered" evidence="1">
    <location>
        <begin position="227"/>
        <end position="259"/>
    </location>
</feature>
<organism evidence="2 3">
    <name type="scientific">Digitaria exilis</name>
    <dbReference type="NCBI Taxonomy" id="1010633"/>
    <lineage>
        <taxon>Eukaryota</taxon>
        <taxon>Viridiplantae</taxon>
        <taxon>Streptophyta</taxon>
        <taxon>Embryophyta</taxon>
        <taxon>Tracheophyta</taxon>
        <taxon>Spermatophyta</taxon>
        <taxon>Magnoliopsida</taxon>
        <taxon>Liliopsida</taxon>
        <taxon>Poales</taxon>
        <taxon>Poaceae</taxon>
        <taxon>PACMAD clade</taxon>
        <taxon>Panicoideae</taxon>
        <taxon>Panicodae</taxon>
        <taxon>Paniceae</taxon>
        <taxon>Anthephorinae</taxon>
        <taxon>Digitaria</taxon>
    </lineage>
</organism>
<dbReference type="EMBL" id="JACEFO010001766">
    <property type="protein sequence ID" value="KAF8706935.1"/>
    <property type="molecule type" value="Genomic_DNA"/>
</dbReference>
<feature type="compositionally biased region" description="Low complexity" evidence="1">
    <location>
        <begin position="1"/>
        <end position="12"/>
    </location>
</feature>
<feature type="compositionally biased region" description="Pro residues" evidence="1">
    <location>
        <begin position="13"/>
        <end position="48"/>
    </location>
</feature>
<evidence type="ECO:0000313" key="2">
    <source>
        <dbReference type="EMBL" id="KAF8706935.1"/>
    </source>
</evidence>
<accession>A0A835ETW9</accession>
<reference evidence="2" key="1">
    <citation type="submission" date="2020-07" db="EMBL/GenBank/DDBJ databases">
        <title>Genome sequence and genetic diversity analysis of an under-domesticated orphan crop, white fonio (Digitaria exilis).</title>
        <authorList>
            <person name="Bennetzen J.L."/>
            <person name="Chen S."/>
            <person name="Ma X."/>
            <person name="Wang X."/>
            <person name="Yssel A.E.J."/>
            <person name="Chaluvadi S.R."/>
            <person name="Johnson M."/>
            <person name="Gangashetty P."/>
            <person name="Hamidou F."/>
            <person name="Sanogo M.D."/>
            <person name="Zwaenepoel A."/>
            <person name="Wallace J."/>
            <person name="Van De Peer Y."/>
            <person name="Van Deynze A."/>
        </authorList>
    </citation>
    <scope>NUCLEOTIDE SEQUENCE</scope>
    <source>
        <tissue evidence="2">Leaves</tissue>
    </source>
</reference>
<evidence type="ECO:0000313" key="3">
    <source>
        <dbReference type="Proteomes" id="UP000636709"/>
    </source>
</evidence>
<proteinExistence type="predicted"/>
<name>A0A835ETW9_9POAL</name>
<dbReference type="AlphaFoldDB" id="A0A835ETW9"/>
<protein>
    <submittedName>
        <fullName evidence="2">Uncharacterized protein</fullName>
    </submittedName>
</protein>
<keyword evidence="3" id="KW-1185">Reference proteome</keyword>
<feature type="compositionally biased region" description="Low complexity" evidence="1">
    <location>
        <begin position="147"/>
        <end position="164"/>
    </location>
</feature>
<evidence type="ECO:0000256" key="1">
    <source>
        <dbReference type="SAM" id="MobiDB-lite"/>
    </source>
</evidence>
<feature type="region of interest" description="Disordered" evidence="1">
    <location>
        <begin position="1"/>
        <end position="67"/>
    </location>
</feature>